<dbReference type="Proteomes" id="UP000317043">
    <property type="component" value="Unassembled WGS sequence"/>
</dbReference>
<dbReference type="PANTHER" id="PTHR42964">
    <property type="entry name" value="ENOYL-COA HYDRATASE"/>
    <property type="match status" value="1"/>
</dbReference>
<dbReference type="RefSeq" id="WP_142035083.1">
    <property type="nucleotide sequence ID" value="NZ_JBHTGS010000001.1"/>
</dbReference>
<dbReference type="SUPFAM" id="SSF52096">
    <property type="entry name" value="ClpP/crotonase"/>
    <property type="match status" value="1"/>
</dbReference>
<dbReference type="InterPro" id="IPR051683">
    <property type="entry name" value="Enoyl-CoA_Hydratase/Isomerase"/>
</dbReference>
<dbReference type="InParanoid" id="A0A543ARV5"/>
<dbReference type="Pfam" id="PF00378">
    <property type="entry name" value="ECH_1"/>
    <property type="match status" value="1"/>
</dbReference>
<dbReference type="PANTHER" id="PTHR42964:SF1">
    <property type="entry name" value="POLYKETIDE BIOSYNTHESIS ENOYL-COA HYDRATASE PKSH-RELATED"/>
    <property type="match status" value="1"/>
</dbReference>
<dbReference type="EMBL" id="VFOW01000001">
    <property type="protein sequence ID" value="TQL75320.1"/>
    <property type="molecule type" value="Genomic_DNA"/>
</dbReference>
<dbReference type="Gene3D" id="3.90.226.10">
    <property type="entry name" value="2-enoyl-CoA Hydratase, Chain A, domain 1"/>
    <property type="match status" value="1"/>
</dbReference>
<proteinExistence type="inferred from homology"/>
<dbReference type="Gene3D" id="6.10.30.40">
    <property type="match status" value="1"/>
</dbReference>
<evidence type="ECO:0000313" key="3">
    <source>
        <dbReference type="Proteomes" id="UP000317043"/>
    </source>
</evidence>
<accession>A0A543ARV5</accession>
<name>A0A543ARV5_9ACTN</name>
<comment type="caution">
    <text evidence="2">The sequence shown here is derived from an EMBL/GenBank/DDBJ whole genome shotgun (WGS) entry which is preliminary data.</text>
</comment>
<comment type="similarity">
    <text evidence="1">Belongs to the enoyl-CoA hydratase/isomerase family.</text>
</comment>
<dbReference type="GO" id="GO:0008300">
    <property type="term" value="P:isoprenoid catabolic process"/>
    <property type="evidence" value="ECO:0007669"/>
    <property type="project" value="TreeGrafter"/>
</dbReference>
<organism evidence="2 3">
    <name type="scientific">Stackebrandtia endophytica</name>
    <dbReference type="NCBI Taxonomy" id="1496996"/>
    <lineage>
        <taxon>Bacteria</taxon>
        <taxon>Bacillati</taxon>
        <taxon>Actinomycetota</taxon>
        <taxon>Actinomycetes</taxon>
        <taxon>Glycomycetales</taxon>
        <taxon>Glycomycetaceae</taxon>
        <taxon>Stackebrandtia</taxon>
    </lineage>
</organism>
<dbReference type="OrthoDB" id="153350at2"/>
<evidence type="ECO:0000313" key="2">
    <source>
        <dbReference type="EMBL" id="TQL75320.1"/>
    </source>
</evidence>
<dbReference type="GO" id="GO:0003824">
    <property type="term" value="F:catalytic activity"/>
    <property type="evidence" value="ECO:0007669"/>
    <property type="project" value="UniProtKB-ARBA"/>
</dbReference>
<sequence length="258" mass="28230">MIDDTALTVTEAPDHLVVRFDRPDNDNAIDSVFLTELDRALDRTLAVPEHRMVVLTGTTETFCTGMDFASGSVGADPREAAMDGGRRYADLLYRLATMPRMVVSLVEGTVMGGGMGLVAASDLVCATPSSRYSLPEALWGLLPCTVLPYLMRKVGFQAAHAMTLTTLPITGERAHHIGLVDELDTEVAGCLRRLRIRARRIAPATVAAAKEYSNRLSPIGPEVRQAAVDRFVDLMVDGSVRDRFEAFARDRVPPWESR</sequence>
<dbReference type="AlphaFoldDB" id="A0A543ARV5"/>
<reference evidence="2 3" key="1">
    <citation type="submission" date="2019-06" db="EMBL/GenBank/DDBJ databases">
        <title>Sequencing the genomes of 1000 actinobacteria strains.</title>
        <authorList>
            <person name="Klenk H.-P."/>
        </authorList>
    </citation>
    <scope>NUCLEOTIDE SEQUENCE [LARGE SCALE GENOMIC DNA]</scope>
    <source>
        <strain evidence="2 3">DSM 45928</strain>
    </source>
</reference>
<gene>
    <name evidence="2" type="ORF">FB566_0817</name>
</gene>
<evidence type="ECO:0000256" key="1">
    <source>
        <dbReference type="ARBA" id="ARBA00005254"/>
    </source>
</evidence>
<protein>
    <submittedName>
        <fullName evidence="2">Polyketide biosynthesis enoyl-CoA hydratase PksH</fullName>
    </submittedName>
</protein>
<dbReference type="CDD" id="cd06558">
    <property type="entry name" value="crotonase-like"/>
    <property type="match status" value="1"/>
</dbReference>
<dbReference type="InterPro" id="IPR001753">
    <property type="entry name" value="Enoyl-CoA_hydra/iso"/>
</dbReference>
<dbReference type="InterPro" id="IPR029045">
    <property type="entry name" value="ClpP/crotonase-like_dom_sf"/>
</dbReference>
<keyword evidence="3" id="KW-1185">Reference proteome</keyword>